<evidence type="ECO:0000256" key="4">
    <source>
        <dbReference type="ARBA" id="ARBA00023014"/>
    </source>
</evidence>
<evidence type="ECO:0000256" key="2">
    <source>
        <dbReference type="ARBA" id="ARBA00022723"/>
    </source>
</evidence>
<gene>
    <name evidence="6" type="ORF">C3Y92_18550</name>
</gene>
<dbReference type="RefSeq" id="WP_129355236.1">
    <property type="nucleotide sequence ID" value="NZ_CP026538.1"/>
</dbReference>
<dbReference type="InterPro" id="IPR017900">
    <property type="entry name" value="4Fe4S_Fe_S_CS"/>
</dbReference>
<evidence type="ECO:0000313" key="6">
    <source>
        <dbReference type="EMBL" id="QAZ69130.1"/>
    </source>
</evidence>
<dbReference type="InterPro" id="IPR017896">
    <property type="entry name" value="4Fe4S_Fe-S-bd"/>
</dbReference>
<dbReference type="GO" id="GO:0051539">
    <property type="term" value="F:4 iron, 4 sulfur cluster binding"/>
    <property type="evidence" value="ECO:0007669"/>
    <property type="project" value="UniProtKB-KW"/>
</dbReference>
<dbReference type="Proteomes" id="UP000293296">
    <property type="component" value="Chromosome"/>
</dbReference>
<name>A0A4P6HSM4_9BACT</name>
<evidence type="ECO:0000313" key="7">
    <source>
        <dbReference type="Proteomes" id="UP000293296"/>
    </source>
</evidence>
<dbReference type="CDD" id="cd10551">
    <property type="entry name" value="PsrB"/>
    <property type="match status" value="1"/>
</dbReference>
<keyword evidence="2" id="KW-0479">Metal-binding</keyword>
<keyword evidence="7" id="KW-1185">Reference proteome</keyword>
<dbReference type="AlphaFoldDB" id="A0A4P6HSM4"/>
<dbReference type="NCBIfam" id="NF045797">
    <property type="entry name" value="DsrO"/>
    <property type="match status" value="1"/>
</dbReference>
<dbReference type="GO" id="GO:0046872">
    <property type="term" value="F:metal ion binding"/>
    <property type="evidence" value="ECO:0007669"/>
    <property type="project" value="UniProtKB-KW"/>
</dbReference>
<dbReference type="KEGG" id="dcb:C3Y92_18550"/>
<keyword evidence="1" id="KW-0004">4Fe-4S</keyword>
<reference evidence="6 7" key="1">
    <citation type="submission" date="2018-02" db="EMBL/GenBank/DDBJ databases">
        <title>Genome sequence of Desulfovibrio carbinolicus DSM 3852.</title>
        <authorList>
            <person name="Wilbanks E."/>
            <person name="Skennerton C.T."/>
            <person name="Orphan V.J."/>
        </authorList>
    </citation>
    <scope>NUCLEOTIDE SEQUENCE [LARGE SCALE GENOMIC DNA]</scope>
    <source>
        <strain evidence="6 7">DSM 3852</strain>
    </source>
</reference>
<accession>A0A4P6HSM4</accession>
<evidence type="ECO:0000256" key="3">
    <source>
        <dbReference type="ARBA" id="ARBA00023004"/>
    </source>
</evidence>
<evidence type="ECO:0000259" key="5">
    <source>
        <dbReference type="PROSITE" id="PS51379"/>
    </source>
</evidence>
<dbReference type="InterPro" id="IPR050954">
    <property type="entry name" value="ET_IronSulfur_Cluster-Binding"/>
</dbReference>
<feature type="domain" description="4Fe-4S ferredoxin-type" evidence="5">
    <location>
        <begin position="144"/>
        <end position="173"/>
    </location>
</feature>
<dbReference type="PROSITE" id="PS51318">
    <property type="entry name" value="TAT"/>
    <property type="match status" value="1"/>
</dbReference>
<dbReference type="PANTHER" id="PTHR43177">
    <property type="entry name" value="PROTEIN NRFC"/>
    <property type="match status" value="1"/>
</dbReference>
<protein>
    <submittedName>
        <fullName evidence="6">4Fe-4S ferredoxin</fullName>
    </submittedName>
</protein>
<dbReference type="InterPro" id="IPR006311">
    <property type="entry name" value="TAT_signal"/>
</dbReference>
<proteinExistence type="predicted"/>
<dbReference type="SUPFAM" id="SSF54862">
    <property type="entry name" value="4Fe-4S ferredoxins"/>
    <property type="match status" value="1"/>
</dbReference>
<sequence>MKSNRREFLKLAAVSAMGIGAARLGFLGDAPAFAESVPTAANFEEGLKAKHWGMAIFTAKMTPEMNAKCRKACHTEHNVPDIAGPKEIKWFWGANFEESFPTEHGHYLSEEIEHRQFPLLCNQCETPMCVKVCPTQATFQRPDGIVMMDFHRCIGCRYCMAGCPYGARSFNFQDPRPFIKSFNPLFPTRMRGVVEKCNFCAERLAIGKLPVCVEAAEGALVFGDLSDEQSDIRKALREHFAIRRKPDAGTSPSVYYIL</sequence>
<dbReference type="PANTHER" id="PTHR43177:SF3">
    <property type="entry name" value="PROTEIN NRFC HOMOLOG"/>
    <property type="match status" value="1"/>
</dbReference>
<dbReference type="EMBL" id="CP026538">
    <property type="protein sequence ID" value="QAZ69130.1"/>
    <property type="molecule type" value="Genomic_DNA"/>
</dbReference>
<keyword evidence="3" id="KW-0408">Iron</keyword>
<evidence type="ECO:0000256" key="1">
    <source>
        <dbReference type="ARBA" id="ARBA00022485"/>
    </source>
</evidence>
<dbReference type="OrthoDB" id="9789030at2"/>
<dbReference type="PROSITE" id="PS51379">
    <property type="entry name" value="4FE4S_FER_2"/>
    <property type="match status" value="1"/>
</dbReference>
<dbReference type="InterPro" id="IPR054822">
    <property type="entry name" value="DsrO-like"/>
</dbReference>
<dbReference type="PROSITE" id="PS00198">
    <property type="entry name" value="4FE4S_FER_1"/>
    <property type="match status" value="1"/>
</dbReference>
<dbReference type="Gene3D" id="3.30.70.20">
    <property type="match status" value="2"/>
</dbReference>
<organism evidence="6 7">
    <name type="scientific">Solidesulfovibrio carbinolicus</name>
    <dbReference type="NCBI Taxonomy" id="296842"/>
    <lineage>
        <taxon>Bacteria</taxon>
        <taxon>Pseudomonadati</taxon>
        <taxon>Thermodesulfobacteriota</taxon>
        <taxon>Desulfovibrionia</taxon>
        <taxon>Desulfovibrionales</taxon>
        <taxon>Desulfovibrionaceae</taxon>
        <taxon>Solidesulfovibrio</taxon>
    </lineage>
</organism>
<dbReference type="Pfam" id="PF13247">
    <property type="entry name" value="Fer4_11"/>
    <property type="match status" value="1"/>
</dbReference>
<keyword evidence="4" id="KW-0411">Iron-sulfur</keyword>